<feature type="region of interest" description="Disordered" evidence="1">
    <location>
        <begin position="666"/>
        <end position="690"/>
    </location>
</feature>
<feature type="compositionally biased region" description="Gly residues" evidence="1">
    <location>
        <begin position="590"/>
        <end position="600"/>
    </location>
</feature>
<keyword evidence="3" id="KW-1185">Reference proteome</keyword>
<comment type="caution">
    <text evidence="2">The sequence shown here is derived from an EMBL/GenBank/DDBJ whole genome shotgun (WGS) entry which is preliminary data.</text>
</comment>
<gene>
    <name evidence="2" type="ORF">Agub_g7102</name>
</gene>
<accession>A0AAD3DS96</accession>
<protein>
    <submittedName>
        <fullName evidence="2">Uncharacterized protein</fullName>
    </submittedName>
</protein>
<name>A0AAD3DS96_9CHLO</name>
<dbReference type="AlphaFoldDB" id="A0AAD3DS96"/>
<dbReference type="EMBL" id="BMAR01000010">
    <property type="protein sequence ID" value="GFR45687.1"/>
    <property type="molecule type" value="Genomic_DNA"/>
</dbReference>
<feature type="region of interest" description="Disordered" evidence="1">
    <location>
        <begin position="521"/>
        <end position="608"/>
    </location>
</feature>
<evidence type="ECO:0000313" key="3">
    <source>
        <dbReference type="Proteomes" id="UP001054857"/>
    </source>
</evidence>
<feature type="compositionally biased region" description="Low complexity" evidence="1">
    <location>
        <begin position="679"/>
        <end position="690"/>
    </location>
</feature>
<evidence type="ECO:0000313" key="2">
    <source>
        <dbReference type="EMBL" id="GFR45687.1"/>
    </source>
</evidence>
<dbReference type="Proteomes" id="UP001054857">
    <property type="component" value="Unassembled WGS sequence"/>
</dbReference>
<organism evidence="2 3">
    <name type="scientific">Astrephomene gubernaculifera</name>
    <dbReference type="NCBI Taxonomy" id="47775"/>
    <lineage>
        <taxon>Eukaryota</taxon>
        <taxon>Viridiplantae</taxon>
        <taxon>Chlorophyta</taxon>
        <taxon>core chlorophytes</taxon>
        <taxon>Chlorophyceae</taxon>
        <taxon>CS clade</taxon>
        <taxon>Chlamydomonadales</taxon>
        <taxon>Astrephomenaceae</taxon>
        <taxon>Astrephomene</taxon>
    </lineage>
</organism>
<dbReference type="InterPro" id="IPR005082">
    <property type="entry name" value="Peptidase_U9_T4_prohead"/>
</dbReference>
<dbReference type="Pfam" id="PF03420">
    <property type="entry name" value="Peptidase_S77"/>
    <property type="match status" value="1"/>
</dbReference>
<evidence type="ECO:0000256" key="1">
    <source>
        <dbReference type="SAM" id="MobiDB-lite"/>
    </source>
</evidence>
<sequence length="690" mass="71140">MVFSCFACCSAPLVPEDHTELGREELKRLYDRSVALNGGKLYVHGIFARANTRNNNKRVYPKHILEREVARFIAEHIVPGTALGELDHPNYASKYFKCLNLPNVSHQVLEVVWKGDQLWGTIEVLPTPSGLLLWELYSRGVKLGVSSRGWASLRSDPASKCVFVDDDFELITFDFVTEPSTRGAYLAPVQRKYKRPVPDQAKVVAISHLGHGVVAMEKVARVPGPAVLVQRIAELQRASAAILSPLAPPTAPPAVASSSGAGSLQQQGQQLLYPSVGCPASQQQQQQQPGQQLVVAPGAPVVVPAFKPSGLDNLLCFGHYVVHQSAPYLDREQHARDYRAHLVIFTARAHLADERVNTGALSRGEIDNVILNKLITKDAFDPASTSFATRLDQPPHFGFNGGMAGANHVTAIGAATDSGCATAVGSNGGFGAAAGVGGRMGIVSAAAAAAAAETQGPSGIDASYAVVHAAAVAAGQRISGAGGGAGLRGAAAAAAPNPTDLESWVMHPHALNASSSTIDTAVSGGEQRNAGSSGGGAASHSSKSLTPPAVQCIPVGAAASRGGGGGGASTGPRQSAGTAAVATGLSTRRLGGGGGSGGPAGAELSAGGLDDEQLRSWLSQLPGGESMAQGFMEIRASLISFAQLYQLHQKRVEAVLLKQMAVPPASAAGHGYHHGSHGGSSRTAAQVARL</sequence>
<proteinExistence type="predicted"/>
<reference evidence="2 3" key="1">
    <citation type="journal article" date="2021" name="Sci. Rep.">
        <title>Genome sequencing of the multicellular alga Astrephomene provides insights into convergent evolution of germ-soma differentiation.</title>
        <authorList>
            <person name="Yamashita S."/>
            <person name="Yamamoto K."/>
            <person name="Matsuzaki R."/>
            <person name="Suzuki S."/>
            <person name="Yamaguchi H."/>
            <person name="Hirooka S."/>
            <person name="Minakuchi Y."/>
            <person name="Miyagishima S."/>
            <person name="Kawachi M."/>
            <person name="Toyoda A."/>
            <person name="Nozaki H."/>
        </authorList>
    </citation>
    <scope>NUCLEOTIDE SEQUENCE [LARGE SCALE GENOMIC DNA]</scope>
    <source>
        <strain evidence="2 3">NIES-4017</strain>
    </source>
</reference>